<keyword evidence="2" id="KW-0804">Transcription</keyword>
<name>A0A369KAB2_HYPMA</name>
<evidence type="ECO:0000313" key="6">
    <source>
        <dbReference type="EMBL" id="RDB29787.1"/>
    </source>
</evidence>
<evidence type="ECO:0000259" key="5">
    <source>
        <dbReference type="PROSITE" id="PS50118"/>
    </source>
</evidence>
<dbReference type="InterPro" id="IPR009071">
    <property type="entry name" value="HMG_box_dom"/>
</dbReference>
<dbReference type="AlphaFoldDB" id="A0A369KAB2"/>
<feature type="compositionally biased region" description="Low complexity" evidence="4">
    <location>
        <begin position="287"/>
        <end position="297"/>
    </location>
</feature>
<dbReference type="GO" id="GO:0001228">
    <property type="term" value="F:DNA-binding transcription activator activity, RNA polymerase II-specific"/>
    <property type="evidence" value="ECO:0007669"/>
    <property type="project" value="TreeGrafter"/>
</dbReference>
<dbReference type="InterPro" id="IPR050140">
    <property type="entry name" value="SRY-related_HMG-box_TF-like"/>
</dbReference>
<dbReference type="Proteomes" id="UP000076154">
    <property type="component" value="Unassembled WGS sequence"/>
</dbReference>
<protein>
    <submittedName>
        <fullName evidence="6">Repressor of filamentous growth 1</fullName>
    </submittedName>
</protein>
<evidence type="ECO:0000313" key="7">
    <source>
        <dbReference type="Proteomes" id="UP000076154"/>
    </source>
</evidence>
<dbReference type="SMART" id="SM00398">
    <property type="entry name" value="HMG"/>
    <property type="match status" value="1"/>
</dbReference>
<feature type="region of interest" description="Disordered" evidence="4">
    <location>
        <begin position="430"/>
        <end position="454"/>
    </location>
</feature>
<organism evidence="6 7">
    <name type="scientific">Hypsizygus marmoreus</name>
    <name type="common">White beech mushroom</name>
    <name type="synonym">Agaricus marmoreus</name>
    <dbReference type="NCBI Taxonomy" id="39966"/>
    <lineage>
        <taxon>Eukaryota</taxon>
        <taxon>Fungi</taxon>
        <taxon>Dikarya</taxon>
        <taxon>Basidiomycota</taxon>
        <taxon>Agaricomycotina</taxon>
        <taxon>Agaricomycetes</taxon>
        <taxon>Agaricomycetidae</taxon>
        <taxon>Agaricales</taxon>
        <taxon>Tricholomatineae</taxon>
        <taxon>Lyophyllaceae</taxon>
        <taxon>Hypsizygus</taxon>
    </lineage>
</organism>
<feature type="region of interest" description="Disordered" evidence="4">
    <location>
        <begin position="240"/>
        <end position="329"/>
    </location>
</feature>
<evidence type="ECO:0000256" key="2">
    <source>
        <dbReference type="ARBA" id="ARBA00023163"/>
    </source>
</evidence>
<dbReference type="GO" id="GO:0030154">
    <property type="term" value="P:cell differentiation"/>
    <property type="evidence" value="ECO:0007669"/>
    <property type="project" value="TreeGrafter"/>
</dbReference>
<dbReference type="InParanoid" id="A0A369KAB2"/>
<feature type="compositionally biased region" description="Basic and acidic residues" evidence="4">
    <location>
        <begin position="13"/>
        <end position="29"/>
    </location>
</feature>
<dbReference type="Pfam" id="PF00505">
    <property type="entry name" value="HMG_box"/>
    <property type="match status" value="1"/>
</dbReference>
<dbReference type="EMBL" id="LUEZ02000009">
    <property type="protein sequence ID" value="RDB29787.1"/>
    <property type="molecule type" value="Genomic_DNA"/>
</dbReference>
<feature type="compositionally biased region" description="Basic residues" evidence="4">
    <location>
        <begin position="248"/>
        <end position="258"/>
    </location>
</feature>
<dbReference type="Gene3D" id="1.10.30.10">
    <property type="entry name" value="High mobility group box domain"/>
    <property type="match status" value="1"/>
</dbReference>
<dbReference type="STRING" id="39966.A0A369KAB2"/>
<feature type="compositionally biased region" description="Polar residues" evidence="4">
    <location>
        <begin position="261"/>
        <end position="274"/>
    </location>
</feature>
<reference evidence="6" key="1">
    <citation type="submission" date="2018-04" db="EMBL/GenBank/DDBJ databases">
        <title>Whole genome sequencing of Hypsizygus marmoreus.</title>
        <authorList>
            <person name="Choi I.-G."/>
            <person name="Min B."/>
            <person name="Kim J.-G."/>
            <person name="Kim S."/>
            <person name="Oh Y.-L."/>
            <person name="Kong W.-S."/>
            <person name="Park H."/>
            <person name="Jeong J."/>
            <person name="Song E.-S."/>
        </authorList>
    </citation>
    <scope>NUCLEOTIDE SEQUENCE [LARGE SCALE GENOMIC DNA]</scope>
    <source>
        <strain evidence="6">51987-8</strain>
    </source>
</reference>
<dbReference type="OrthoDB" id="6247875at2759"/>
<dbReference type="CDD" id="cd01389">
    <property type="entry name" value="HMG-box_ROX1-like"/>
    <property type="match status" value="1"/>
</dbReference>
<feature type="domain" description="HMG box" evidence="5">
    <location>
        <begin position="166"/>
        <end position="242"/>
    </location>
</feature>
<comment type="caution">
    <text evidence="6">The sequence shown here is derived from an EMBL/GenBank/DDBJ whole genome shotgun (WGS) entry which is preliminary data.</text>
</comment>
<feature type="region of interest" description="Disordered" evidence="4">
    <location>
        <begin position="1"/>
        <end position="44"/>
    </location>
</feature>
<gene>
    <name evidence="6" type="primary">RFG1_0</name>
    <name evidence="6" type="ORF">Hypma_014014</name>
</gene>
<dbReference type="InterPro" id="IPR036910">
    <property type="entry name" value="HMG_box_dom_sf"/>
</dbReference>
<feature type="region of interest" description="Disordered" evidence="4">
    <location>
        <begin position="126"/>
        <end position="164"/>
    </location>
</feature>
<dbReference type="GO" id="GO:0005634">
    <property type="term" value="C:nucleus"/>
    <property type="evidence" value="ECO:0007669"/>
    <property type="project" value="UniProtKB-UniRule"/>
</dbReference>
<keyword evidence="7" id="KW-1185">Reference proteome</keyword>
<evidence type="ECO:0000256" key="1">
    <source>
        <dbReference type="ARBA" id="ARBA00023125"/>
    </source>
</evidence>
<dbReference type="PANTHER" id="PTHR10270">
    <property type="entry name" value="SOX TRANSCRIPTION FACTOR"/>
    <property type="match status" value="1"/>
</dbReference>
<evidence type="ECO:0000256" key="4">
    <source>
        <dbReference type="SAM" id="MobiDB-lite"/>
    </source>
</evidence>
<keyword evidence="1 3" id="KW-0238">DNA-binding</keyword>
<accession>A0A369KAB2</accession>
<proteinExistence type="predicted"/>
<dbReference type="GO" id="GO:0000978">
    <property type="term" value="F:RNA polymerase II cis-regulatory region sequence-specific DNA binding"/>
    <property type="evidence" value="ECO:0007669"/>
    <property type="project" value="TreeGrafter"/>
</dbReference>
<evidence type="ECO:0000256" key="3">
    <source>
        <dbReference type="PROSITE-ProRule" id="PRU00267"/>
    </source>
</evidence>
<dbReference type="PANTHER" id="PTHR10270:SF161">
    <property type="entry name" value="SEX-DETERMINING REGION Y PROTEIN"/>
    <property type="match status" value="1"/>
</dbReference>
<dbReference type="SUPFAM" id="SSF47095">
    <property type="entry name" value="HMG-box"/>
    <property type="match status" value="1"/>
</dbReference>
<dbReference type="PROSITE" id="PS50118">
    <property type="entry name" value="HMG_BOX_2"/>
    <property type="match status" value="1"/>
</dbReference>
<keyword evidence="3" id="KW-0539">Nucleus</keyword>
<feature type="compositionally biased region" description="Basic and acidic residues" evidence="4">
    <location>
        <begin position="128"/>
        <end position="144"/>
    </location>
</feature>
<sequence>MPVVRHARGSQRAPEDENSHQSVYSRDETQQTDAIGSNIPDASSVRPLEARMPGIALPRLDSPRTRHRELILHSPHQHHRRHTMGIAARDVSEIPPDSISERVAHHSEDASLSPVGTLSSTFRIHPASQRERYHETQAPRRVRELTLPSLPQEPGPRRGRHDEDHVRRPRNAFIVFRSQYYKHFLDAGTSPSSFNGTRRDQTDISRDAADAWNRLTADEREPYVAQAHAERAEHARMYPDYHYAPGARPKKRRSRKTTTTHQVISMSVEAQIQGTGPHGTIDPISHPPSSSQPSQPAQLPPPLQEVPNTPTVSPAPFANEGEPNRILPSLPSFNELLESTRSAGNAPSEQPPRRVSNITFKPEPVGLFGTRSSTPLPLIPILFYIRPLEMPCSKKDSPVSADEPRTPPPIPWSFPAKPSALEVVNLPWSNADSETSSSDSHDEAPKASSHSLNVSPPSFPRLQFAAKNVPEAFAVRILGLNFLTI</sequence>
<feature type="DNA-binding region" description="HMG box" evidence="3">
    <location>
        <begin position="166"/>
        <end position="242"/>
    </location>
</feature>